<organism evidence="2 3">
    <name type="scientific">Pestalotiopsis fici (strain W106-1 / CGMCC3.15140)</name>
    <dbReference type="NCBI Taxonomy" id="1229662"/>
    <lineage>
        <taxon>Eukaryota</taxon>
        <taxon>Fungi</taxon>
        <taxon>Dikarya</taxon>
        <taxon>Ascomycota</taxon>
        <taxon>Pezizomycotina</taxon>
        <taxon>Sordariomycetes</taxon>
        <taxon>Xylariomycetidae</taxon>
        <taxon>Amphisphaeriales</taxon>
        <taxon>Sporocadaceae</taxon>
        <taxon>Pestalotiopsis</taxon>
    </lineage>
</organism>
<dbReference type="InParanoid" id="W3WIV6"/>
<evidence type="ECO:0000256" key="1">
    <source>
        <dbReference type="SAM" id="MobiDB-lite"/>
    </source>
</evidence>
<dbReference type="HOGENOM" id="CLU_2307035_0_0_1"/>
<dbReference type="OrthoDB" id="2279190at2759"/>
<name>W3WIV6_PESFW</name>
<dbReference type="OMA" id="KGPIDAN"/>
<protein>
    <submittedName>
        <fullName evidence="2">Uncharacterized protein</fullName>
    </submittedName>
</protein>
<evidence type="ECO:0000313" key="2">
    <source>
        <dbReference type="EMBL" id="ETS73803.1"/>
    </source>
</evidence>
<dbReference type="EMBL" id="KI912121">
    <property type="protein sequence ID" value="ETS73803.1"/>
    <property type="molecule type" value="Genomic_DNA"/>
</dbReference>
<accession>W3WIV6</accession>
<reference evidence="3" key="1">
    <citation type="journal article" date="2015" name="BMC Genomics">
        <title>Genomic and transcriptomic analysis of the endophytic fungus Pestalotiopsis fici reveals its lifestyle and high potential for synthesis of natural products.</title>
        <authorList>
            <person name="Wang X."/>
            <person name="Zhang X."/>
            <person name="Liu L."/>
            <person name="Xiang M."/>
            <person name="Wang W."/>
            <person name="Sun X."/>
            <person name="Che Y."/>
            <person name="Guo L."/>
            <person name="Liu G."/>
            <person name="Guo L."/>
            <person name="Wang C."/>
            <person name="Yin W.B."/>
            <person name="Stadler M."/>
            <person name="Zhang X."/>
            <person name="Liu X."/>
        </authorList>
    </citation>
    <scope>NUCLEOTIDE SEQUENCE [LARGE SCALE GENOMIC DNA]</scope>
    <source>
        <strain evidence="3">W106-1 / CGMCC3.15140</strain>
    </source>
</reference>
<dbReference type="KEGG" id="pfy:PFICI_14749"/>
<proteinExistence type="predicted"/>
<keyword evidence="3" id="KW-1185">Reference proteome</keyword>
<gene>
    <name evidence="2" type="ORF">PFICI_14749</name>
</gene>
<dbReference type="Proteomes" id="UP000030651">
    <property type="component" value="Unassembled WGS sequence"/>
</dbReference>
<evidence type="ECO:0000313" key="3">
    <source>
        <dbReference type="Proteomes" id="UP000030651"/>
    </source>
</evidence>
<feature type="region of interest" description="Disordered" evidence="1">
    <location>
        <begin position="1"/>
        <end position="56"/>
    </location>
</feature>
<dbReference type="AlphaFoldDB" id="W3WIV6"/>
<dbReference type="RefSeq" id="XP_007841521.1">
    <property type="nucleotide sequence ID" value="XM_007843330.1"/>
</dbReference>
<dbReference type="GeneID" id="19279762"/>
<sequence length="100" mass="10551">MAYQYAPGNRGRDFGNPSSDEEHNYPRAETGSGLPVSANTLPKPISAGTIHGPAGSLLKGPVTADGKQKDPLILVGIKLDLEADIHVNVRVRGDVMVGLY</sequence>